<dbReference type="InterPro" id="IPR036537">
    <property type="entry name" value="Adaptor_Cbl_N_dom_sf"/>
</dbReference>
<gene>
    <name evidence="4" type="ORF">QYE76_049494</name>
</gene>
<feature type="domain" description="DUF7792" evidence="3">
    <location>
        <begin position="16"/>
        <end position="118"/>
    </location>
</feature>
<dbReference type="AlphaFoldDB" id="A0AAD8SP94"/>
<protein>
    <recommendedName>
        <fullName evidence="3">DUF7792 domain-containing protein</fullName>
    </recommendedName>
</protein>
<dbReference type="PANTHER" id="PTHR35832:SF7">
    <property type="entry name" value="OS11G0666100 PROTEIN"/>
    <property type="match status" value="1"/>
</dbReference>
<dbReference type="EMBL" id="JAUUTY010000003">
    <property type="protein sequence ID" value="KAK1661335.1"/>
    <property type="molecule type" value="Genomic_DNA"/>
</dbReference>
<feature type="coiled-coil region" evidence="1">
    <location>
        <begin position="121"/>
        <end position="148"/>
    </location>
</feature>
<evidence type="ECO:0000259" key="3">
    <source>
        <dbReference type="Pfam" id="PF25055"/>
    </source>
</evidence>
<feature type="region of interest" description="Disordered" evidence="2">
    <location>
        <begin position="202"/>
        <end position="244"/>
    </location>
</feature>
<keyword evidence="5" id="KW-1185">Reference proteome</keyword>
<dbReference type="Pfam" id="PF25055">
    <property type="entry name" value="DUF7792"/>
    <property type="match status" value="1"/>
</dbReference>
<name>A0AAD8SP94_LOLMU</name>
<reference evidence="4" key="1">
    <citation type="submission" date="2023-07" db="EMBL/GenBank/DDBJ databases">
        <title>A chromosome-level genome assembly of Lolium multiflorum.</title>
        <authorList>
            <person name="Chen Y."/>
            <person name="Copetti D."/>
            <person name="Kolliker R."/>
            <person name="Studer B."/>
        </authorList>
    </citation>
    <scope>NUCLEOTIDE SEQUENCE</scope>
    <source>
        <strain evidence="4">02402/16</strain>
        <tissue evidence="4">Leaf</tissue>
    </source>
</reference>
<dbReference type="Proteomes" id="UP001231189">
    <property type="component" value="Unassembled WGS sequence"/>
</dbReference>
<dbReference type="InterPro" id="IPR059179">
    <property type="entry name" value="MLKL-like_MCAfunc"/>
</dbReference>
<keyword evidence="1" id="KW-0175">Coiled coil</keyword>
<dbReference type="InterPro" id="IPR056694">
    <property type="entry name" value="DUF7792"/>
</dbReference>
<evidence type="ECO:0000313" key="4">
    <source>
        <dbReference type="EMBL" id="KAK1661335.1"/>
    </source>
</evidence>
<comment type="caution">
    <text evidence="4">The sequence shown here is derived from an EMBL/GenBank/DDBJ whole genome shotgun (WGS) entry which is preliminary data.</text>
</comment>
<dbReference type="CDD" id="cd21037">
    <property type="entry name" value="MLKL_NTD"/>
    <property type="match status" value="2"/>
</dbReference>
<evidence type="ECO:0000256" key="1">
    <source>
        <dbReference type="SAM" id="Coils"/>
    </source>
</evidence>
<evidence type="ECO:0000256" key="2">
    <source>
        <dbReference type="SAM" id="MobiDB-lite"/>
    </source>
</evidence>
<dbReference type="GO" id="GO:0007166">
    <property type="term" value="P:cell surface receptor signaling pathway"/>
    <property type="evidence" value="ECO:0007669"/>
    <property type="project" value="InterPro"/>
</dbReference>
<sequence>MEFAVTQLVGNAGGLISKIIKEAKTAQQNKADCEQLASLVSTIGGVLSGVPRDAAEVAPPLADLNKTMQEAHRLVLSCQKRSAVNQLFRASHRADEFSKVNARIDSGIKVLSLSLHIYDQRQKAGELMSKISKEAEKARRNKAECKQLARSVVTIRGVLSLLTPDPDVARPLDELNNTLEEAHELVVGCQKRSAISQIFRGSRRANSLSKTPPAKDDGTEADGSGSDKFKPSATASRRSSLSPVWRRGRSLTPAVVARWW</sequence>
<evidence type="ECO:0000313" key="5">
    <source>
        <dbReference type="Proteomes" id="UP001231189"/>
    </source>
</evidence>
<organism evidence="4 5">
    <name type="scientific">Lolium multiflorum</name>
    <name type="common">Italian ryegrass</name>
    <name type="synonym">Lolium perenne subsp. multiflorum</name>
    <dbReference type="NCBI Taxonomy" id="4521"/>
    <lineage>
        <taxon>Eukaryota</taxon>
        <taxon>Viridiplantae</taxon>
        <taxon>Streptophyta</taxon>
        <taxon>Embryophyta</taxon>
        <taxon>Tracheophyta</taxon>
        <taxon>Spermatophyta</taxon>
        <taxon>Magnoliopsida</taxon>
        <taxon>Liliopsida</taxon>
        <taxon>Poales</taxon>
        <taxon>Poaceae</taxon>
        <taxon>BOP clade</taxon>
        <taxon>Pooideae</taxon>
        <taxon>Poodae</taxon>
        <taxon>Poeae</taxon>
        <taxon>Poeae Chloroplast Group 2 (Poeae type)</taxon>
        <taxon>Loliodinae</taxon>
        <taxon>Loliinae</taxon>
        <taxon>Lolium</taxon>
    </lineage>
</organism>
<feature type="compositionally biased region" description="Polar residues" evidence="2">
    <location>
        <begin position="233"/>
        <end position="242"/>
    </location>
</feature>
<accession>A0AAD8SP94</accession>
<dbReference type="Gene3D" id="1.20.930.20">
    <property type="entry name" value="Adaptor protein Cbl, N-terminal domain"/>
    <property type="match status" value="2"/>
</dbReference>
<proteinExistence type="predicted"/>
<dbReference type="PANTHER" id="PTHR35832">
    <property type="entry name" value="OS12G0248400 PROTEIN-RELATED"/>
    <property type="match status" value="1"/>
</dbReference>